<keyword evidence="3" id="KW-1185">Reference proteome</keyword>
<dbReference type="EMBL" id="JACZZA010000018">
    <property type="protein sequence ID" value="MBE1162885.1"/>
    <property type="molecule type" value="Genomic_DNA"/>
</dbReference>
<evidence type="ECO:0000313" key="2">
    <source>
        <dbReference type="EMBL" id="MBE1162885.1"/>
    </source>
</evidence>
<evidence type="ECO:0000256" key="1">
    <source>
        <dbReference type="SAM" id="Phobius"/>
    </source>
</evidence>
<keyword evidence="1" id="KW-1133">Transmembrane helix</keyword>
<accession>A0ABR9GFQ7</accession>
<sequence>MDIRQLKQMRRHRRLFRLMGFVWALVGGMLLLSCIPLVLDPNASIVYNGVRTTAFGPKLSAALFAGGFVVAGLCFLFVPARFLDRLYVWRQSALSALFFWRR</sequence>
<reference evidence="2 3" key="1">
    <citation type="submission" date="2020-09" db="EMBL/GenBank/DDBJ databases">
        <title>Dyella sp. 7MK23 isolated from forest soil.</title>
        <authorList>
            <person name="Fu J."/>
        </authorList>
    </citation>
    <scope>NUCLEOTIDE SEQUENCE [LARGE SCALE GENOMIC DNA]</scope>
    <source>
        <strain evidence="2 3">7MK23</strain>
    </source>
</reference>
<dbReference type="PROSITE" id="PS51257">
    <property type="entry name" value="PROKAR_LIPOPROTEIN"/>
    <property type="match status" value="1"/>
</dbReference>
<proteinExistence type="predicted"/>
<keyword evidence="1" id="KW-0472">Membrane</keyword>
<organism evidence="2 3">
    <name type="scientific">Dyella acidiphila</name>
    <dbReference type="NCBI Taxonomy" id="2775866"/>
    <lineage>
        <taxon>Bacteria</taxon>
        <taxon>Pseudomonadati</taxon>
        <taxon>Pseudomonadota</taxon>
        <taxon>Gammaproteobacteria</taxon>
        <taxon>Lysobacterales</taxon>
        <taxon>Rhodanobacteraceae</taxon>
        <taxon>Dyella</taxon>
    </lineage>
</organism>
<name>A0ABR9GFQ7_9GAMM</name>
<evidence type="ECO:0000313" key="3">
    <source>
        <dbReference type="Proteomes" id="UP000651010"/>
    </source>
</evidence>
<gene>
    <name evidence="2" type="ORF">IGX34_21080</name>
</gene>
<comment type="caution">
    <text evidence="2">The sequence shown here is derived from an EMBL/GenBank/DDBJ whole genome shotgun (WGS) entry which is preliminary data.</text>
</comment>
<feature type="transmembrane region" description="Helical" evidence="1">
    <location>
        <begin position="59"/>
        <end position="80"/>
    </location>
</feature>
<dbReference type="RefSeq" id="WP_192557729.1">
    <property type="nucleotide sequence ID" value="NZ_JACZZA010000018.1"/>
</dbReference>
<protein>
    <submittedName>
        <fullName evidence="2">Uncharacterized protein</fullName>
    </submittedName>
</protein>
<feature type="transmembrane region" description="Helical" evidence="1">
    <location>
        <begin position="21"/>
        <end position="39"/>
    </location>
</feature>
<keyword evidence="1" id="KW-0812">Transmembrane</keyword>
<dbReference type="Proteomes" id="UP000651010">
    <property type="component" value="Unassembled WGS sequence"/>
</dbReference>